<evidence type="ECO:0000256" key="2">
    <source>
        <dbReference type="ARBA" id="ARBA00022771"/>
    </source>
</evidence>
<feature type="domain" description="Zinc finger PHD-type" evidence="7">
    <location>
        <begin position="25"/>
        <end position="78"/>
    </location>
</feature>
<name>K7LN08_SOYBN</name>
<evidence type="ECO:0000256" key="3">
    <source>
        <dbReference type="ARBA" id="ARBA00022833"/>
    </source>
</evidence>
<proteinExistence type="predicted"/>
<keyword evidence="1" id="KW-0479">Metal-binding</keyword>
<dbReference type="STRING" id="3847.K7LN08"/>
<dbReference type="Pfam" id="PF00628">
    <property type="entry name" value="PHD"/>
    <property type="match status" value="1"/>
</dbReference>
<evidence type="ECO:0000256" key="4">
    <source>
        <dbReference type="ARBA" id="ARBA00023015"/>
    </source>
</evidence>
<dbReference type="SUPFAM" id="SSF57903">
    <property type="entry name" value="FYVE/PHD zinc finger"/>
    <property type="match status" value="1"/>
</dbReference>
<sequence>MQEYSQLQLGNYRDVSDLMEDEVLRCDTCGASGFDNELVVCHKCNEGAEHTYCMDPDEQSKLEAKPELRKDWTCQECMPREGTNKLVQDEVEVAERKRKGHLFESSTDSESRKGSKLKSRSSCTGKSGENGAELLSRRPLVPVKKFKLKSVNKILYSGPERSSGETSFPGHRILVSNHDTHKDPNSPNAKKKNESQHGEQPTKAGTSMSLSELWTNPDFDGNTYLRNLASNHNTHKDPNFLNGKEKNESQQGEQPTKAGTSMSLSELWTNPDFDGNTYLRNLASNHNTHKDPNFLNGKEKNESQQGEQPTKAATSMTMYELRTDPAFDEKTYLRNLVHVEAAYLSHRVVPKADYKWLGKFQIHNSEGIARTWDGIQAHLSNCASVEVLEVANRLSEIIIILEELPRLRTWPSQFMRSQVTENDIALYFFAHDSDSYIYYEQLVNYMMNNDLALKGNLDGVELLIFPSNILPGYSQCWNGMFFLWGVFRGQKANNSASTPVSNSLKLKDGDAATILPSDLNVYPQDGDAVAIIDEIPESEPSGDTVLLVGENSDGKGGVADAEHDAVIEDINVSLWPESETQENGSVGIEDSLVPLSTPDSDELQAASALLLLAEGFIKF</sequence>
<dbReference type="EMBL" id="CM000844">
    <property type="protein sequence ID" value="KRH28293.1"/>
    <property type="molecule type" value="Genomic_DNA"/>
</dbReference>
<dbReference type="Gramene" id="KRH28293">
    <property type="protein sequence ID" value="KRH28293"/>
    <property type="gene ID" value="GLYMA_11G043500"/>
</dbReference>
<feature type="region of interest" description="Disordered" evidence="6">
    <location>
        <begin position="157"/>
        <end position="262"/>
    </location>
</feature>
<feature type="compositionally biased region" description="Polar residues" evidence="6">
    <location>
        <begin position="249"/>
        <end position="262"/>
    </location>
</feature>
<evidence type="ECO:0000313" key="8">
    <source>
        <dbReference type="EMBL" id="KRH28293.1"/>
    </source>
</evidence>
<dbReference type="Gene3D" id="3.30.40.10">
    <property type="entry name" value="Zinc/RING finger domain, C3HC4 (zinc finger)"/>
    <property type="match status" value="1"/>
</dbReference>
<protein>
    <recommendedName>
        <fullName evidence="7">Zinc finger PHD-type domain-containing protein</fullName>
    </recommendedName>
</protein>
<evidence type="ECO:0000256" key="6">
    <source>
        <dbReference type="SAM" id="MobiDB-lite"/>
    </source>
</evidence>
<dbReference type="AlphaFoldDB" id="K7LN08"/>
<keyword evidence="4" id="KW-0805">Transcription regulation</keyword>
<dbReference type="InterPro" id="IPR049914">
    <property type="entry name" value="PHD1-3/5-6"/>
</dbReference>
<evidence type="ECO:0000313" key="9">
    <source>
        <dbReference type="EnsemblPlants" id="KRH28293"/>
    </source>
</evidence>
<dbReference type="EnsemblPlants" id="KRH28293">
    <property type="protein sequence ID" value="KRH28293"/>
    <property type="gene ID" value="GLYMA_11G043500"/>
</dbReference>
<dbReference type="OrthoDB" id="1436072at2759"/>
<dbReference type="KEGG" id="gmx:102669922"/>
<dbReference type="Proteomes" id="UP000008827">
    <property type="component" value="Chromosome 11"/>
</dbReference>
<gene>
    <name evidence="9" type="primary">LOC102669922</name>
    <name evidence="8" type="ORF">GLYMA_11G043500</name>
</gene>
<keyword evidence="3" id="KW-0862">Zinc</keyword>
<dbReference type="eggNOG" id="ENOG502QTS7">
    <property type="taxonomic scope" value="Eukaryota"/>
</dbReference>
<feature type="region of interest" description="Disordered" evidence="6">
    <location>
        <begin position="280"/>
        <end position="314"/>
    </location>
</feature>
<reference evidence="8 9" key="1">
    <citation type="journal article" date="2010" name="Nature">
        <title>Genome sequence of the palaeopolyploid soybean.</title>
        <authorList>
            <person name="Schmutz J."/>
            <person name="Cannon S.B."/>
            <person name="Schlueter J."/>
            <person name="Ma J."/>
            <person name="Mitros T."/>
            <person name="Nelson W."/>
            <person name="Hyten D.L."/>
            <person name="Song Q."/>
            <person name="Thelen J.J."/>
            <person name="Cheng J."/>
            <person name="Xu D."/>
            <person name="Hellsten U."/>
            <person name="May G.D."/>
            <person name="Yu Y."/>
            <person name="Sakurai T."/>
            <person name="Umezawa T."/>
            <person name="Bhattacharyya M.K."/>
            <person name="Sandhu D."/>
            <person name="Valliyodan B."/>
            <person name="Lindquist E."/>
            <person name="Peto M."/>
            <person name="Grant D."/>
            <person name="Shu S."/>
            <person name="Goodstein D."/>
            <person name="Barry K."/>
            <person name="Futrell-Griggs M."/>
            <person name="Abernathy B."/>
            <person name="Du J."/>
            <person name="Tian Z."/>
            <person name="Zhu L."/>
            <person name="Gill N."/>
            <person name="Joshi T."/>
            <person name="Libault M."/>
            <person name="Sethuraman A."/>
            <person name="Zhang X.-C."/>
            <person name="Shinozaki K."/>
            <person name="Nguyen H.T."/>
            <person name="Wing R.A."/>
            <person name="Cregan P."/>
            <person name="Specht J."/>
            <person name="Grimwood J."/>
            <person name="Rokhsar D."/>
            <person name="Stacey G."/>
            <person name="Shoemaker R.C."/>
            <person name="Jackson S.A."/>
        </authorList>
    </citation>
    <scope>NUCLEOTIDE SEQUENCE [LARGE SCALE GENOMIC DNA]</scope>
    <source>
        <strain evidence="9">cv. Williams 82</strain>
        <tissue evidence="8">Callus</tissue>
    </source>
</reference>
<dbReference type="Pfam" id="PF23121">
    <property type="entry name" value="SPOC_AIPP2"/>
    <property type="match status" value="1"/>
</dbReference>
<dbReference type="GO" id="GO:0140566">
    <property type="term" value="F:histone reader activity"/>
    <property type="evidence" value="ECO:0007669"/>
    <property type="project" value="InterPro"/>
</dbReference>
<dbReference type="GeneID" id="102669922"/>
<dbReference type="HOGENOM" id="CLU_481831_0_0_1"/>
<reference evidence="8" key="3">
    <citation type="submission" date="2018-07" db="EMBL/GenBank/DDBJ databases">
        <title>WGS assembly of Glycine max.</title>
        <authorList>
            <person name="Schmutz J."/>
            <person name="Cannon S."/>
            <person name="Schlueter J."/>
            <person name="Ma J."/>
            <person name="Mitros T."/>
            <person name="Nelson W."/>
            <person name="Hyten D."/>
            <person name="Song Q."/>
            <person name="Thelen J."/>
            <person name="Cheng J."/>
            <person name="Xu D."/>
            <person name="Hellsten U."/>
            <person name="May G."/>
            <person name="Yu Y."/>
            <person name="Sakurai T."/>
            <person name="Umezawa T."/>
            <person name="Bhattacharyya M."/>
            <person name="Sandhu D."/>
            <person name="Valliyodan B."/>
            <person name="Lindquist E."/>
            <person name="Peto M."/>
            <person name="Grant D."/>
            <person name="Shu S."/>
            <person name="Goodstein D."/>
            <person name="Barry K."/>
            <person name="Futrell-Griggs M."/>
            <person name="Abernathy B."/>
            <person name="Du J."/>
            <person name="Tian Z."/>
            <person name="Zhu L."/>
            <person name="Gill N."/>
            <person name="Joshi T."/>
            <person name="Libault M."/>
            <person name="Sethuraman A."/>
            <person name="Zhang X."/>
            <person name="Shinozaki K."/>
            <person name="Nguyen H."/>
            <person name="Wing R."/>
            <person name="Cregan P."/>
            <person name="Specht J."/>
            <person name="Grimwood J."/>
            <person name="Rokhsar D."/>
            <person name="Stacey G."/>
            <person name="Shoemaker R."/>
            <person name="Jackson S."/>
        </authorList>
    </citation>
    <scope>NUCLEOTIDE SEQUENCE</scope>
    <source>
        <tissue evidence="8">Callus</tissue>
    </source>
</reference>
<organism evidence="9">
    <name type="scientific">Glycine max</name>
    <name type="common">Soybean</name>
    <name type="synonym">Glycine hispida</name>
    <dbReference type="NCBI Taxonomy" id="3847"/>
    <lineage>
        <taxon>Eukaryota</taxon>
        <taxon>Viridiplantae</taxon>
        <taxon>Streptophyta</taxon>
        <taxon>Embryophyta</taxon>
        <taxon>Tracheophyta</taxon>
        <taxon>Spermatophyta</taxon>
        <taxon>Magnoliopsida</taxon>
        <taxon>eudicotyledons</taxon>
        <taxon>Gunneridae</taxon>
        <taxon>Pentapetalae</taxon>
        <taxon>rosids</taxon>
        <taxon>fabids</taxon>
        <taxon>Fabales</taxon>
        <taxon>Fabaceae</taxon>
        <taxon>Papilionoideae</taxon>
        <taxon>50 kb inversion clade</taxon>
        <taxon>NPAAA clade</taxon>
        <taxon>indigoferoid/millettioid clade</taxon>
        <taxon>Phaseoleae</taxon>
        <taxon>Glycine</taxon>
        <taxon>Glycine subgen. Soja</taxon>
    </lineage>
</organism>
<dbReference type="InterPro" id="IPR001965">
    <property type="entry name" value="Znf_PHD"/>
</dbReference>
<dbReference type="SMART" id="SM00249">
    <property type="entry name" value="PHD"/>
    <property type="match status" value="1"/>
</dbReference>
<dbReference type="PANTHER" id="PTHR33304:SF15">
    <property type="entry name" value="ZINC FINGER PHD-TYPE DOMAIN-CONTAINING PROTEIN"/>
    <property type="match status" value="1"/>
</dbReference>
<feature type="compositionally biased region" description="Basic and acidic residues" evidence="6">
    <location>
        <begin position="288"/>
        <end position="302"/>
    </location>
</feature>
<keyword evidence="5" id="KW-0804">Transcription</keyword>
<accession>K7LN08</accession>
<dbReference type="ExpressionAtlas" id="K7LN08">
    <property type="expression patterns" value="baseline and differential"/>
</dbReference>
<dbReference type="RefSeq" id="XP_014619311.2">
    <property type="nucleotide sequence ID" value="XM_014763825.3"/>
</dbReference>
<keyword evidence="10" id="KW-1185">Reference proteome</keyword>
<dbReference type="OMA" id="KYINAND"/>
<feature type="compositionally biased region" description="Polar residues" evidence="6">
    <location>
        <begin position="303"/>
        <end position="314"/>
    </location>
</feature>
<dbReference type="PaxDb" id="3847-GLYMA11G04671.1"/>
<evidence type="ECO:0000256" key="1">
    <source>
        <dbReference type="ARBA" id="ARBA00022723"/>
    </source>
</evidence>
<evidence type="ECO:0000259" key="7">
    <source>
        <dbReference type="SMART" id="SM00249"/>
    </source>
</evidence>
<dbReference type="InterPro" id="IPR019787">
    <property type="entry name" value="Znf_PHD-finger"/>
</dbReference>
<evidence type="ECO:0000256" key="5">
    <source>
        <dbReference type="ARBA" id="ARBA00023163"/>
    </source>
</evidence>
<dbReference type="InterPro" id="IPR013083">
    <property type="entry name" value="Znf_RING/FYVE/PHD"/>
</dbReference>
<dbReference type="InterPro" id="IPR011011">
    <property type="entry name" value="Znf_FYVE_PHD"/>
</dbReference>
<feature type="compositionally biased region" description="Polar residues" evidence="6">
    <location>
        <begin position="203"/>
        <end position="214"/>
    </location>
</feature>
<dbReference type="PANTHER" id="PTHR33304">
    <property type="match status" value="1"/>
</dbReference>
<dbReference type="GO" id="GO:0008270">
    <property type="term" value="F:zinc ion binding"/>
    <property type="evidence" value="ECO:0007669"/>
    <property type="project" value="UniProtKB-KW"/>
</dbReference>
<evidence type="ECO:0000313" key="10">
    <source>
        <dbReference type="Proteomes" id="UP000008827"/>
    </source>
</evidence>
<keyword evidence="2" id="KW-0863">Zinc-finger</keyword>
<dbReference type="InterPro" id="IPR056280">
    <property type="entry name" value="AIPP2-like_SPOC"/>
</dbReference>
<reference evidence="9" key="2">
    <citation type="submission" date="2018-02" db="UniProtKB">
        <authorList>
            <consortium name="EnsemblPlants"/>
        </authorList>
    </citation>
    <scope>IDENTIFICATION</scope>
    <source>
        <strain evidence="9">Williams 82</strain>
    </source>
</reference>
<feature type="compositionally biased region" description="Basic and acidic residues" evidence="6">
    <location>
        <begin position="234"/>
        <end position="248"/>
    </location>
</feature>
<feature type="region of interest" description="Disordered" evidence="6">
    <location>
        <begin position="98"/>
        <end position="131"/>
    </location>
</feature>
<dbReference type="GO" id="GO:0034244">
    <property type="term" value="P:negative regulation of transcription elongation by RNA polymerase II"/>
    <property type="evidence" value="ECO:0007669"/>
    <property type="project" value="InterPro"/>
</dbReference>